<evidence type="ECO:0000259" key="1">
    <source>
        <dbReference type="Pfam" id="PF00182"/>
    </source>
</evidence>
<dbReference type="EMBL" id="JBHSLW010000025">
    <property type="protein sequence ID" value="MFC5421076.1"/>
    <property type="molecule type" value="Genomic_DNA"/>
</dbReference>
<accession>A0ABW0ITT2</accession>
<dbReference type="InterPro" id="IPR023346">
    <property type="entry name" value="Lysozyme-like_dom_sf"/>
</dbReference>
<keyword evidence="3" id="KW-1185">Reference proteome</keyword>
<dbReference type="GO" id="GO:0016787">
    <property type="term" value="F:hydrolase activity"/>
    <property type="evidence" value="ECO:0007669"/>
    <property type="project" value="UniProtKB-KW"/>
</dbReference>
<keyword evidence="2" id="KW-0378">Hydrolase</keyword>
<protein>
    <submittedName>
        <fullName evidence="2">Glycoside hydrolase family 19 protein</fullName>
    </submittedName>
</protein>
<reference evidence="3" key="1">
    <citation type="journal article" date="2019" name="Int. J. Syst. Evol. Microbiol.">
        <title>The Global Catalogue of Microorganisms (GCM) 10K type strain sequencing project: providing services to taxonomists for standard genome sequencing and annotation.</title>
        <authorList>
            <consortium name="The Broad Institute Genomics Platform"/>
            <consortium name="The Broad Institute Genome Sequencing Center for Infectious Disease"/>
            <person name="Wu L."/>
            <person name="Ma J."/>
        </authorList>
    </citation>
    <scope>NUCLEOTIDE SEQUENCE [LARGE SCALE GENOMIC DNA]</scope>
    <source>
        <strain evidence="3">NCAIM B.01391</strain>
    </source>
</reference>
<proteinExistence type="predicted"/>
<dbReference type="Gene3D" id="1.10.530.10">
    <property type="match status" value="1"/>
</dbReference>
<sequence length="318" mass="34650">MMAATYHYVGTYDERIFEREFRDRFGKKPRYNANAIPDLLVLLRLINRDTSITDVRWAAYMLATVAWETTSPVTQFVQAKNKKGKPLIDKAGNAVMLKRRAWLMTMAPVDEVGHGKGRKYHEPVKVATLADGSVRVTEQDGDQFKITASGAISKLTKGAKMGTVDGGAAVKAYNDDTGTELAYFGRGYVQLTWWSNYATTGAAIGQGLNLLLDPELVKTPAIAYAVMSHGMLTGDGFANGRKFSTYFSGKSRNYVGARAMVNGSDHAKDIAAIAEVFEAVLLAAGPNRPITFAPPIDSSLAGMPLPGARFTSQSRFFQ</sequence>
<dbReference type="Proteomes" id="UP001596053">
    <property type="component" value="Unassembled WGS sequence"/>
</dbReference>
<dbReference type="InterPro" id="IPR000726">
    <property type="entry name" value="Glyco_hydro_19_cat"/>
</dbReference>
<evidence type="ECO:0000313" key="3">
    <source>
        <dbReference type="Proteomes" id="UP001596053"/>
    </source>
</evidence>
<name>A0ABW0ITT2_9HYPH</name>
<organism evidence="2 3">
    <name type="scientific">Bosea eneae</name>
    <dbReference type="NCBI Taxonomy" id="151454"/>
    <lineage>
        <taxon>Bacteria</taxon>
        <taxon>Pseudomonadati</taxon>
        <taxon>Pseudomonadota</taxon>
        <taxon>Alphaproteobacteria</taxon>
        <taxon>Hyphomicrobiales</taxon>
        <taxon>Boseaceae</taxon>
        <taxon>Bosea</taxon>
    </lineage>
</organism>
<dbReference type="SUPFAM" id="SSF53955">
    <property type="entry name" value="Lysozyme-like"/>
    <property type="match status" value="1"/>
</dbReference>
<gene>
    <name evidence="2" type="ORF">ACFPOB_16080</name>
</gene>
<evidence type="ECO:0000313" key="2">
    <source>
        <dbReference type="EMBL" id="MFC5421076.1"/>
    </source>
</evidence>
<feature type="domain" description="Glycoside hydrolase family 19 catalytic" evidence="1">
    <location>
        <begin position="181"/>
        <end position="222"/>
    </location>
</feature>
<comment type="caution">
    <text evidence="2">The sequence shown here is derived from an EMBL/GenBank/DDBJ whole genome shotgun (WGS) entry which is preliminary data.</text>
</comment>
<dbReference type="Pfam" id="PF00182">
    <property type="entry name" value="Glyco_hydro_19"/>
    <property type="match status" value="1"/>
</dbReference>